<protein>
    <submittedName>
        <fullName evidence="1">Uncharacterized protein</fullName>
    </submittedName>
</protein>
<dbReference type="KEGG" id="ahm:TL08_04015"/>
<keyword evidence="2" id="KW-1185">Reference proteome</keyword>
<proteinExistence type="predicted"/>
<organism evidence="1 2">
    <name type="scientific">Actinoalloteichus hymeniacidonis</name>
    <dbReference type="NCBI Taxonomy" id="340345"/>
    <lineage>
        <taxon>Bacteria</taxon>
        <taxon>Bacillati</taxon>
        <taxon>Actinomycetota</taxon>
        <taxon>Actinomycetes</taxon>
        <taxon>Pseudonocardiales</taxon>
        <taxon>Pseudonocardiaceae</taxon>
        <taxon>Actinoalloteichus</taxon>
    </lineage>
</organism>
<dbReference type="AlphaFoldDB" id="A0AAC9MVZ1"/>
<evidence type="ECO:0000313" key="2">
    <source>
        <dbReference type="Proteomes" id="UP000095210"/>
    </source>
</evidence>
<dbReference type="EMBL" id="CP014859">
    <property type="protein sequence ID" value="AOS61633.1"/>
    <property type="molecule type" value="Genomic_DNA"/>
</dbReference>
<gene>
    <name evidence="1" type="ORF">TL08_04015</name>
</gene>
<reference evidence="2" key="1">
    <citation type="submission" date="2016-03" db="EMBL/GenBank/DDBJ databases">
        <title>Complete genome sequence of the type strain Actinoalloteichus hymeniacidonis DSM 45092.</title>
        <authorList>
            <person name="Schaffert L."/>
            <person name="Albersmeier A."/>
            <person name="Winkler A."/>
            <person name="Kalinowski J."/>
            <person name="Zotchev S."/>
            <person name="Ruckert C."/>
        </authorList>
    </citation>
    <scope>NUCLEOTIDE SEQUENCE [LARGE SCALE GENOMIC DNA]</scope>
    <source>
        <strain evidence="2">HPA177(T) (DSM 45092(T))</strain>
    </source>
</reference>
<name>A0AAC9MVZ1_9PSEU</name>
<evidence type="ECO:0000313" key="1">
    <source>
        <dbReference type="EMBL" id="AOS61633.1"/>
    </source>
</evidence>
<dbReference type="Gene3D" id="1.10.287.1060">
    <property type="entry name" value="ESAT-6-like"/>
    <property type="match status" value="1"/>
</dbReference>
<dbReference type="SUPFAM" id="SSF140453">
    <property type="entry name" value="EsxAB dimer-like"/>
    <property type="match status" value="1"/>
</dbReference>
<sequence>MSEGFDVDPEALRGTGDGLITLADDIHASVGELSGESSALGGLNQGFESSTLLIDAESQWQEAVETLSARTSAGGGLLKENADEYLRMDEEARGSFVLE</sequence>
<dbReference type="RefSeq" id="WP_069846664.1">
    <property type="nucleotide sequence ID" value="NZ_CP014859.1"/>
</dbReference>
<accession>A0AAC9MVZ1</accession>
<dbReference type="Proteomes" id="UP000095210">
    <property type="component" value="Chromosome"/>
</dbReference>
<dbReference type="InterPro" id="IPR036689">
    <property type="entry name" value="ESAT-6-like_sf"/>
</dbReference>